<dbReference type="GO" id="GO:0000711">
    <property type="term" value="P:meiotic DNA repair synthesis"/>
    <property type="evidence" value="ECO:0007669"/>
    <property type="project" value="InterPro"/>
</dbReference>
<dbReference type="OrthoDB" id="10028206at2759"/>
<dbReference type="EMBL" id="CACRXK020000631">
    <property type="protein sequence ID" value="CAB3983588.1"/>
    <property type="molecule type" value="Genomic_DNA"/>
</dbReference>
<name>A0A7D9DE69_PARCT</name>
<reference evidence="2" key="1">
    <citation type="submission" date="2020-04" db="EMBL/GenBank/DDBJ databases">
        <authorList>
            <person name="Alioto T."/>
            <person name="Alioto T."/>
            <person name="Gomez Garrido J."/>
        </authorList>
    </citation>
    <scope>NUCLEOTIDE SEQUENCE</scope>
    <source>
        <strain evidence="2">A484AB</strain>
    </source>
</reference>
<gene>
    <name evidence="2" type="ORF">PACLA_8A069744</name>
</gene>
<evidence type="ECO:0000313" key="3">
    <source>
        <dbReference type="Proteomes" id="UP001152795"/>
    </source>
</evidence>
<dbReference type="InterPro" id="IPR033536">
    <property type="entry name" value="Spata22"/>
</dbReference>
<feature type="region of interest" description="Disordered" evidence="1">
    <location>
        <begin position="47"/>
        <end position="82"/>
    </location>
</feature>
<dbReference type="GO" id="GO:0051445">
    <property type="term" value="P:regulation of meiotic cell cycle"/>
    <property type="evidence" value="ECO:0007669"/>
    <property type="project" value="TreeGrafter"/>
</dbReference>
<feature type="region of interest" description="Disordered" evidence="1">
    <location>
        <begin position="1"/>
        <end position="27"/>
    </location>
</feature>
<feature type="compositionally biased region" description="Basic residues" evidence="1">
    <location>
        <begin position="1"/>
        <end position="11"/>
    </location>
</feature>
<sequence>MSIFNRRRRPRQAVYASPQSQNPTTPLEIDIPDEALAEIAQDFENSPKNYNHFASNNKPYASYQNKRPSTQNRQFSVPQKHPNNQLYGNENALPKKPKFEQDNCFWGKNENSFGQQQNKGMAKPGSYTGNTGNAFSSTFQNSTRKSFSFVEKNAMPKNKPQQSYSGQKFEYSWNNTNYGNSPAKGTTAADARQPRVSERASFGGAMNIKKESPIAKNDVNHPSGSNEPSFTLQTVDKTMKFVTTTIQGVRKWSEYRDQVPLTFEIFVTLDSVPTSNNNGTAKLFNIKDSTGSNRCIYWEMDQKLPRMARGQMYRLIGALERKTGHFQCFTIRQAQANEQRLATQQIEMCNDAMTKLISMIAEA</sequence>
<dbReference type="PANTHER" id="PTHR35258">
    <property type="entry name" value="SPERMATOGENESIS-ASSOCIATED PROTEIN 22"/>
    <property type="match status" value="1"/>
</dbReference>
<feature type="compositionally biased region" description="Polar residues" evidence="1">
    <location>
        <begin position="220"/>
        <end position="230"/>
    </location>
</feature>
<proteinExistence type="predicted"/>
<organism evidence="2 3">
    <name type="scientific">Paramuricea clavata</name>
    <name type="common">Red gorgonian</name>
    <name type="synonym">Violescent sea-whip</name>
    <dbReference type="NCBI Taxonomy" id="317549"/>
    <lineage>
        <taxon>Eukaryota</taxon>
        <taxon>Metazoa</taxon>
        <taxon>Cnidaria</taxon>
        <taxon>Anthozoa</taxon>
        <taxon>Octocorallia</taxon>
        <taxon>Malacalcyonacea</taxon>
        <taxon>Plexauridae</taxon>
        <taxon>Paramuricea</taxon>
    </lineage>
</organism>
<keyword evidence="3" id="KW-1185">Reference proteome</keyword>
<evidence type="ECO:0000256" key="1">
    <source>
        <dbReference type="SAM" id="MobiDB-lite"/>
    </source>
</evidence>
<dbReference type="GO" id="GO:0007129">
    <property type="term" value="P:homologous chromosome pairing at meiosis"/>
    <property type="evidence" value="ECO:0007669"/>
    <property type="project" value="InterPro"/>
</dbReference>
<accession>A0A7D9DE69</accession>
<comment type="caution">
    <text evidence="2">The sequence shown here is derived from an EMBL/GenBank/DDBJ whole genome shotgun (WGS) entry which is preliminary data.</text>
</comment>
<protein>
    <submittedName>
        <fullName evidence="2">Uncharacterized protein</fullName>
    </submittedName>
</protein>
<dbReference type="Proteomes" id="UP001152795">
    <property type="component" value="Unassembled WGS sequence"/>
</dbReference>
<dbReference type="PANTHER" id="PTHR35258:SF1">
    <property type="entry name" value="SPERMATOGENESIS-ASSOCIATED PROTEIN 22"/>
    <property type="match status" value="1"/>
</dbReference>
<dbReference type="GO" id="GO:0007276">
    <property type="term" value="P:gamete generation"/>
    <property type="evidence" value="ECO:0007669"/>
    <property type="project" value="InterPro"/>
</dbReference>
<dbReference type="AlphaFoldDB" id="A0A7D9DE69"/>
<feature type="region of interest" description="Disordered" evidence="1">
    <location>
        <begin position="202"/>
        <end position="230"/>
    </location>
</feature>
<evidence type="ECO:0000313" key="2">
    <source>
        <dbReference type="EMBL" id="CAB3983588.1"/>
    </source>
</evidence>